<sequence length="211" mass="23505">MRRRWMDTWSCEPWSASSTTRGTPGYHRVSTHVPGGTGPLPQRNLIILSRFEILEHTQHLNALVPAPSYRMVTADPPEQSAAEIRWERPLLHAQVRLSGGAVLHVINLHLKSRIPTDIPGQKVNDFTWKSASAWAEGAFIAMMRRVGQALEARRLVDQLFDADENALIAVCGDLNADSELLHDESIAFATDELHPESDHSPVIAEFQMMGA</sequence>
<comment type="caution">
    <text evidence="1">The sequence shown here is derived from an EMBL/GenBank/DDBJ whole genome shotgun (WGS) entry which is preliminary data.</text>
</comment>
<organism evidence="1 2">
    <name type="scientific">Archangium lansingense</name>
    <dbReference type="NCBI Taxonomy" id="2995310"/>
    <lineage>
        <taxon>Bacteria</taxon>
        <taxon>Pseudomonadati</taxon>
        <taxon>Myxococcota</taxon>
        <taxon>Myxococcia</taxon>
        <taxon>Myxococcales</taxon>
        <taxon>Cystobacterineae</taxon>
        <taxon>Archangiaceae</taxon>
        <taxon>Archangium</taxon>
    </lineage>
</organism>
<dbReference type="Gene3D" id="3.60.10.10">
    <property type="entry name" value="Endonuclease/exonuclease/phosphatase"/>
    <property type="match status" value="1"/>
</dbReference>
<dbReference type="RefSeq" id="WP_267538026.1">
    <property type="nucleotide sequence ID" value="NZ_JAPNKA010000001.1"/>
</dbReference>
<gene>
    <name evidence="1" type="ORF">OV287_33035</name>
</gene>
<accession>A0ABT4AD93</accession>
<proteinExistence type="predicted"/>
<evidence type="ECO:0008006" key="3">
    <source>
        <dbReference type="Google" id="ProtNLM"/>
    </source>
</evidence>
<dbReference type="SUPFAM" id="SSF56219">
    <property type="entry name" value="DNase I-like"/>
    <property type="match status" value="1"/>
</dbReference>
<protein>
    <recommendedName>
        <fullName evidence="3">Endonuclease/exonuclease/phosphatase domain-containing protein</fullName>
    </recommendedName>
</protein>
<reference evidence="1 2" key="1">
    <citation type="submission" date="2022-11" db="EMBL/GenBank/DDBJ databases">
        <title>Minimal conservation of predation-associated metabolite biosynthetic gene clusters underscores biosynthetic potential of Myxococcota including descriptions for ten novel species: Archangium lansinium sp. nov., Myxococcus landrumus sp. nov., Nannocystis bai.</title>
        <authorList>
            <person name="Ahearne A."/>
            <person name="Stevens C."/>
            <person name="Phillips K."/>
        </authorList>
    </citation>
    <scope>NUCLEOTIDE SEQUENCE [LARGE SCALE GENOMIC DNA]</scope>
    <source>
        <strain evidence="1 2">MIWBW</strain>
    </source>
</reference>
<keyword evidence="2" id="KW-1185">Reference proteome</keyword>
<dbReference type="EMBL" id="JAPNKA010000001">
    <property type="protein sequence ID" value="MCY1079296.1"/>
    <property type="molecule type" value="Genomic_DNA"/>
</dbReference>
<dbReference type="Proteomes" id="UP001207654">
    <property type="component" value="Unassembled WGS sequence"/>
</dbReference>
<evidence type="ECO:0000313" key="1">
    <source>
        <dbReference type="EMBL" id="MCY1079296.1"/>
    </source>
</evidence>
<name>A0ABT4AD93_9BACT</name>
<evidence type="ECO:0000313" key="2">
    <source>
        <dbReference type="Proteomes" id="UP001207654"/>
    </source>
</evidence>
<dbReference type="InterPro" id="IPR036691">
    <property type="entry name" value="Endo/exonu/phosph_ase_sf"/>
</dbReference>